<dbReference type="InterPro" id="IPR010385">
    <property type="entry name" value="DUF982"/>
</dbReference>
<dbReference type="OrthoDB" id="8388069at2"/>
<keyword evidence="3" id="KW-1185">Reference proteome</keyword>
<dbReference type="KEGG" id="abaw:D5400_19675"/>
<dbReference type="AlphaFoldDB" id="A0A3Q8XTE1"/>
<organism evidence="2 3">
    <name type="scientific">Georhizobium profundi</name>
    <dbReference type="NCBI Taxonomy" id="2341112"/>
    <lineage>
        <taxon>Bacteria</taxon>
        <taxon>Pseudomonadati</taxon>
        <taxon>Pseudomonadota</taxon>
        <taxon>Alphaproteobacteria</taxon>
        <taxon>Hyphomicrobiales</taxon>
        <taxon>Rhizobiaceae</taxon>
        <taxon>Georhizobium</taxon>
    </lineage>
</organism>
<proteinExistence type="predicted"/>
<dbReference type="Pfam" id="PF06169">
    <property type="entry name" value="DUF982"/>
    <property type="match status" value="1"/>
</dbReference>
<dbReference type="Proteomes" id="UP000268192">
    <property type="component" value="Chromosome"/>
</dbReference>
<dbReference type="EMBL" id="CP032509">
    <property type="protein sequence ID" value="AZN73211.1"/>
    <property type="molecule type" value="Genomic_DNA"/>
</dbReference>
<dbReference type="Gene3D" id="6.10.250.730">
    <property type="match status" value="1"/>
</dbReference>
<accession>A0A3Q8XTE1</accession>
<evidence type="ECO:0000256" key="1">
    <source>
        <dbReference type="SAM" id="MobiDB-lite"/>
    </source>
</evidence>
<sequence length="140" mass="15223">MQSMASFPPRKRARHFLPPRERSAQRPQPNPPNITTSRRQPAHPKEPSMASSSFDHTVHVFAGLGFIQAIKSPAAALSYLEAMPGWRKDKRHTAAHKACRAGMSGGAQTAAARAAFEDFMLHAGLLVQNSPQVDELTTAA</sequence>
<protein>
    <submittedName>
        <fullName evidence="2">DUF982 domain-containing protein</fullName>
    </submittedName>
</protein>
<feature type="region of interest" description="Disordered" evidence="1">
    <location>
        <begin position="1"/>
        <end position="51"/>
    </location>
</feature>
<reference evidence="2 3" key="1">
    <citation type="submission" date="2018-09" db="EMBL/GenBank/DDBJ databases">
        <title>Marinorhizobium profundi gen. nov., sp. nov., isolated from a deep-sea sediment sample from the New Britain Trench and proposal of Marinorhizobiaceae fam. nov. in the order Rhizobiales of the class Alphaproteobacteria.</title>
        <authorList>
            <person name="Cao J."/>
        </authorList>
    </citation>
    <scope>NUCLEOTIDE SEQUENCE [LARGE SCALE GENOMIC DNA]</scope>
    <source>
        <strain evidence="2 3">WS11</strain>
    </source>
</reference>
<evidence type="ECO:0000313" key="3">
    <source>
        <dbReference type="Proteomes" id="UP000268192"/>
    </source>
</evidence>
<name>A0A3Q8XTE1_9HYPH</name>
<gene>
    <name evidence="2" type="ORF">D5400_19675</name>
</gene>
<evidence type="ECO:0000313" key="2">
    <source>
        <dbReference type="EMBL" id="AZN73211.1"/>
    </source>
</evidence>